<evidence type="ECO:0000313" key="3">
    <source>
        <dbReference type="Proteomes" id="UP001595887"/>
    </source>
</evidence>
<dbReference type="Proteomes" id="UP001595887">
    <property type="component" value="Unassembled WGS sequence"/>
</dbReference>
<reference evidence="3" key="1">
    <citation type="journal article" date="2019" name="Int. J. Syst. Evol. Microbiol.">
        <title>The Global Catalogue of Microorganisms (GCM) 10K type strain sequencing project: providing services to taxonomists for standard genome sequencing and annotation.</title>
        <authorList>
            <consortium name="The Broad Institute Genomics Platform"/>
            <consortium name="The Broad Institute Genome Sequencing Center for Infectious Disease"/>
            <person name="Wu L."/>
            <person name="Ma J."/>
        </authorList>
    </citation>
    <scope>NUCLEOTIDE SEQUENCE [LARGE SCALE GENOMIC DNA]</scope>
    <source>
        <strain evidence="3">CECT 8531</strain>
    </source>
</reference>
<keyword evidence="3" id="KW-1185">Reference proteome</keyword>
<organism evidence="2 3">
    <name type="scientific">Sphingorhabdus arenilitoris</name>
    <dbReference type="NCBI Taxonomy" id="1490041"/>
    <lineage>
        <taxon>Bacteria</taxon>
        <taxon>Pseudomonadati</taxon>
        <taxon>Pseudomonadota</taxon>
        <taxon>Alphaproteobacteria</taxon>
        <taxon>Sphingomonadales</taxon>
        <taxon>Sphingomonadaceae</taxon>
        <taxon>Sphingorhabdus</taxon>
    </lineage>
</organism>
<dbReference type="RefSeq" id="WP_381422097.1">
    <property type="nucleotide sequence ID" value="NZ_JBHSDH010000013.1"/>
</dbReference>
<sequence length="134" mass="14078">MKLLQICAAIALVTSSSSLMADPSLNSYSVTMKIEHGGTILAEPRMLVKAGENSKIVLQKPDGTAFSMDFSAAPTSNNAIAFNSAINFTAAAGYSYSLNPKMLVTNGEQGKIVYGSDDGLTVHPISVSFVVSDR</sequence>
<feature type="chain" id="PRO_5046477607" evidence="1">
    <location>
        <begin position="22"/>
        <end position="134"/>
    </location>
</feature>
<feature type="signal peptide" evidence="1">
    <location>
        <begin position="1"/>
        <end position="21"/>
    </location>
</feature>
<gene>
    <name evidence="2" type="ORF">ACFOWX_05525</name>
</gene>
<keyword evidence="1" id="KW-0732">Signal</keyword>
<name>A0ABV8RI13_9SPHN</name>
<comment type="caution">
    <text evidence="2">The sequence shown here is derived from an EMBL/GenBank/DDBJ whole genome shotgun (WGS) entry which is preliminary data.</text>
</comment>
<accession>A0ABV8RI13</accession>
<dbReference type="EMBL" id="JBHSDH010000013">
    <property type="protein sequence ID" value="MFC4291871.1"/>
    <property type="molecule type" value="Genomic_DNA"/>
</dbReference>
<proteinExistence type="predicted"/>
<evidence type="ECO:0000313" key="2">
    <source>
        <dbReference type="EMBL" id="MFC4291871.1"/>
    </source>
</evidence>
<evidence type="ECO:0000256" key="1">
    <source>
        <dbReference type="SAM" id="SignalP"/>
    </source>
</evidence>
<protein>
    <submittedName>
        <fullName evidence="2">Uncharacterized protein</fullName>
    </submittedName>
</protein>